<reference evidence="1" key="1">
    <citation type="submission" date="2020-09" db="EMBL/GenBank/DDBJ databases">
        <title>Pelobacter alkaliphilus sp. nov., a novel anaerobic arsenate-reducing bacterium from terrestrial mud volcano.</title>
        <authorList>
            <person name="Khomyakova M.A."/>
            <person name="Merkel A.Y."/>
            <person name="Slobodkin A.I."/>
        </authorList>
    </citation>
    <scope>NUCLEOTIDE SEQUENCE</scope>
    <source>
        <strain evidence="1">M08fum</strain>
    </source>
</reference>
<dbReference type="Proteomes" id="UP000632828">
    <property type="component" value="Unassembled WGS sequence"/>
</dbReference>
<protein>
    <submittedName>
        <fullName evidence="1">Uncharacterized protein</fullName>
    </submittedName>
</protein>
<gene>
    <name evidence="1" type="ORF">ICT70_03950</name>
</gene>
<name>A0A8J6QWF1_9BACT</name>
<sequence>MKQKQMIKDMVSVGVAPRAGAWIETKRWLTVLKEYCYQRIEEIFYQPERIGDFHW</sequence>
<evidence type="ECO:0000313" key="1">
    <source>
        <dbReference type="EMBL" id="MBD1399816.1"/>
    </source>
</evidence>
<dbReference type="EMBL" id="JACWUN010000003">
    <property type="protein sequence ID" value="MBD1399816.1"/>
    <property type="molecule type" value="Genomic_DNA"/>
</dbReference>
<dbReference type="AlphaFoldDB" id="A0A8J6QWF1"/>
<accession>A0A8J6QWF1</accession>
<keyword evidence="2" id="KW-1185">Reference proteome</keyword>
<evidence type="ECO:0000313" key="2">
    <source>
        <dbReference type="Proteomes" id="UP000632828"/>
    </source>
</evidence>
<comment type="caution">
    <text evidence="1">The sequence shown here is derived from an EMBL/GenBank/DDBJ whole genome shotgun (WGS) entry which is preliminary data.</text>
</comment>
<proteinExistence type="predicted"/>
<organism evidence="1 2">
    <name type="scientific">Pelovirga terrestris</name>
    <dbReference type="NCBI Taxonomy" id="2771352"/>
    <lineage>
        <taxon>Bacteria</taxon>
        <taxon>Pseudomonadati</taxon>
        <taxon>Thermodesulfobacteriota</taxon>
        <taxon>Desulfuromonadia</taxon>
        <taxon>Geobacterales</taxon>
        <taxon>Geobacteraceae</taxon>
        <taxon>Pelovirga</taxon>
    </lineage>
</organism>